<evidence type="ECO:0000256" key="1">
    <source>
        <dbReference type="SAM" id="Phobius"/>
    </source>
</evidence>
<evidence type="ECO:0000313" key="3">
    <source>
        <dbReference type="Proteomes" id="UP001222027"/>
    </source>
</evidence>
<feature type="transmembrane region" description="Helical" evidence="1">
    <location>
        <begin position="54"/>
        <end position="75"/>
    </location>
</feature>
<feature type="transmembrane region" description="Helical" evidence="1">
    <location>
        <begin position="118"/>
        <end position="142"/>
    </location>
</feature>
<keyword evidence="3" id="KW-1185">Reference proteome</keyword>
<dbReference type="AlphaFoldDB" id="A0AAV8RWS9"/>
<keyword evidence="1" id="KW-1133">Transmembrane helix</keyword>
<feature type="transmembrane region" description="Helical" evidence="1">
    <location>
        <begin position="87"/>
        <end position="106"/>
    </location>
</feature>
<dbReference type="EMBL" id="JAQQAF010000001">
    <property type="protein sequence ID" value="KAJ8511608.1"/>
    <property type="molecule type" value="Genomic_DNA"/>
</dbReference>
<keyword evidence="1" id="KW-0472">Membrane</keyword>
<evidence type="ECO:0008006" key="4">
    <source>
        <dbReference type="Google" id="ProtNLM"/>
    </source>
</evidence>
<keyword evidence="1" id="KW-0812">Transmembrane</keyword>
<sequence length="143" mass="15503">MEHRKYCGGNKRTRVPEGICMNAGRKRACIHASEGWVDRASTQRRQQKVGDDSLFCAAAVPALFFLLPSGSSGIWKLRFAVATSGGLARYLISSHPSFSILLLYLAPLGSLIPPSPALSLSFLLVSLCAICSSVHLFTLFFLS</sequence>
<reference evidence="2 3" key="1">
    <citation type="submission" date="2022-12" db="EMBL/GenBank/DDBJ databases">
        <title>Chromosome-scale assembly of the Ensete ventricosum genome.</title>
        <authorList>
            <person name="Dussert Y."/>
            <person name="Stocks J."/>
            <person name="Wendawek A."/>
            <person name="Woldeyes F."/>
            <person name="Nichols R.A."/>
            <person name="Borrell J.S."/>
        </authorList>
    </citation>
    <scope>NUCLEOTIDE SEQUENCE [LARGE SCALE GENOMIC DNA]</scope>
    <source>
        <strain evidence="3">cv. Maze</strain>
        <tissue evidence="2">Seeds</tissue>
    </source>
</reference>
<gene>
    <name evidence="2" type="ORF">OPV22_002042</name>
</gene>
<accession>A0AAV8RWS9</accession>
<name>A0AAV8RWS9_ENSVE</name>
<evidence type="ECO:0000313" key="2">
    <source>
        <dbReference type="EMBL" id="KAJ8511608.1"/>
    </source>
</evidence>
<protein>
    <recommendedName>
        <fullName evidence="4">Transmembrane protein</fullName>
    </recommendedName>
</protein>
<organism evidence="2 3">
    <name type="scientific">Ensete ventricosum</name>
    <name type="common">Abyssinian banana</name>
    <name type="synonym">Musa ensete</name>
    <dbReference type="NCBI Taxonomy" id="4639"/>
    <lineage>
        <taxon>Eukaryota</taxon>
        <taxon>Viridiplantae</taxon>
        <taxon>Streptophyta</taxon>
        <taxon>Embryophyta</taxon>
        <taxon>Tracheophyta</taxon>
        <taxon>Spermatophyta</taxon>
        <taxon>Magnoliopsida</taxon>
        <taxon>Liliopsida</taxon>
        <taxon>Zingiberales</taxon>
        <taxon>Musaceae</taxon>
        <taxon>Ensete</taxon>
    </lineage>
</organism>
<proteinExistence type="predicted"/>
<comment type="caution">
    <text evidence="2">The sequence shown here is derived from an EMBL/GenBank/DDBJ whole genome shotgun (WGS) entry which is preliminary data.</text>
</comment>
<dbReference type="Proteomes" id="UP001222027">
    <property type="component" value="Unassembled WGS sequence"/>
</dbReference>